<dbReference type="Proteomes" id="UP000070565">
    <property type="component" value="Unassembled WGS sequence"/>
</dbReference>
<dbReference type="InterPro" id="IPR013785">
    <property type="entry name" value="Aldolase_TIM"/>
</dbReference>
<dbReference type="EMBL" id="LHXZ01000068">
    <property type="protein sequence ID" value="KXB02196.1"/>
    <property type="molecule type" value="Genomic_DNA"/>
</dbReference>
<reference evidence="2 3" key="1">
    <citation type="journal article" date="2016" name="Sci. Rep.">
        <title>Metabolic traits of an uncultured archaeal lineage -MSBL1- from brine pools of the Red Sea.</title>
        <authorList>
            <person name="Mwirichia R."/>
            <person name="Alam I."/>
            <person name="Rashid M."/>
            <person name="Vinu M."/>
            <person name="Ba-Alawi W."/>
            <person name="Anthony Kamau A."/>
            <person name="Kamanda Ngugi D."/>
            <person name="Goker M."/>
            <person name="Klenk H.P."/>
            <person name="Bajic V."/>
            <person name="Stingl U."/>
        </authorList>
    </citation>
    <scope>NUCLEOTIDE SEQUENCE [LARGE SCALE GENOMIC DNA]</scope>
    <source>
        <strain evidence="2">SCGC-AAA261F19</strain>
    </source>
</reference>
<dbReference type="InterPro" id="IPR023885">
    <property type="entry name" value="4Fe4S-binding_SPASM_dom"/>
</dbReference>
<evidence type="ECO:0000259" key="1">
    <source>
        <dbReference type="Pfam" id="PF13186"/>
    </source>
</evidence>
<name>A0A133V716_9EURY</name>
<dbReference type="PANTHER" id="PTHR11228:SF7">
    <property type="entry name" value="PQQA PEPTIDE CYCLASE"/>
    <property type="match status" value="1"/>
</dbReference>
<dbReference type="CDD" id="cd21123">
    <property type="entry name" value="SPASM_MftC-like"/>
    <property type="match status" value="1"/>
</dbReference>
<dbReference type="Pfam" id="PF13186">
    <property type="entry name" value="SPASM"/>
    <property type="match status" value="1"/>
</dbReference>
<dbReference type="InterPro" id="IPR058240">
    <property type="entry name" value="rSAM_sf"/>
</dbReference>
<evidence type="ECO:0000313" key="3">
    <source>
        <dbReference type="Proteomes" id="UP000070565"/>
    </source>
</evidence>
<dbReference type="AlphaFoldDB" id="A0A133V716"/>
<dbReference type="Gene3D" id="3.20.20.70">
    <property type="entry name" value="Aldolase class I"/>
    <property type="match status" value="1"/>
</dbReference>
<dbReference type="NCBIfam" id="TIGR04085">
    <property type="entry name" value="rSAM_more_4Fe4S"/>
    <property type="match status" value="1"/>
</dbReference>
<sequence>MRNTPGSFEAAVHAIKNCSQIGFEEIATTMTLHSKNVDQVKETIDLAEELGATRFYLNRLIPAGRGKEAIHLDVKPKEKVKALKTLYKQFHKSVTKTEGIQCYARGMTYYARLGYELSNGRLFTVSEALSGHEKMFQKKYGKVISKIVNKLAAGFGGCSAGLIYAGLTPSGDLIPCVPAPIKLGNLLDQDLEEIWTNNELLNYIRRRKDLKGACKKCDYNDICGGCRYTAYVLNSDWLGPDPSCPFGPKTTKPQ</sequence>
<dbReference type="InterPro" id="IPR050377">
    <property type="entry name" value="Radical_SAM_PqqE_MftC-like"/>
</dbReference>
<accession>A0A133V716</accession>
<comment type="caution">
    <text evidence="2">The sequence shown here is derived from an EMBL/GenBank/DDBJ whole genome shotgun (WGS) entry which is preliminary data.</text>
</comment>
<proteinExistence type="predicted"/>
<feature type="domain" description="4Fe4S-binding SPASM" evidence="1">
    <location>
        <begin position="158"/>
        <end position="218"/>
    </location>
</feature>
<keyword evidence="3" id="KW-1185">Reference proteome</keyword>
<gene>
    <name evidence="2" type="ORF">AKJ45_03650</name>
</gene>
<dbReference type="GO" id="GO:0006783">
    <property type="term" value="P:heme biosynthetic process"/>
    <property type="evidence" value="ECO:0007669"/>
    <property type="project" value="TreeGrafter"/>
</dbReference>
<dbReference type="SUPFAM" id="SSF102114">
    <property type="entry name" value="Radical SAM enzymes"/>
    <property type="match status" value="1"/>
</dbReference>
<protein>
    <recommendedName>
        <fullName evidence="1">4Fe4S-binding SPASM domain-containing protein</fullName>
    </recommendedName>
</protein>
<dbReference type="PANTHER" id="PTHR11228">
    <property type="entry name" value="RADICAL SAM DOMAIN PROTEIN"/>
    <property type="match status" value="1"/>
</dbReference>
<evidence type="ECO:0000313" key="2">
    <source>
        <dbReference type="EMBL" id="KXB02196.1"/>
    </source>
</evidence>
<organism evidence="2 3">
    <name type="scientific">candidate division MSBL1 archaeon SCGC-AAA261F19</name>
    <dbReference type="NCBI Taxonomy" id="1698275"/>
    <lineage>
        <taxon>Archaea</taxon>
        <taxon>Methanobacteriati</taxon>
        <taxon>Methanobacteriota</taxon>
        <taxon>candidate division MSBL1</taxon>
    </lineage>
</organism>